<accession>A0A3M7M9E3</accession>
<sequence>MTLDTVMYHLTGNNSALKFSRHETQPNIQNVTEVGTHAEPSSKIRSLFMTIECMELGTSVSSIYRDSAYYAKLPFHELKRVYMRLRVSLLIHIDRYLENGQVREKSYRKTNELCALTQSLLPLLAPVAQSRVSKMLSWLFLLVSSILVAAMPHRNQIVHQNRLSTRSRFTLGPESLARRDMQLIVSSVERLTDVQVVEAANICRGGPVQLPLSPGVPNPCRDMAAKQLELFTIPVSTPNKLTVVNYCSYEVFYVHEIPDASPERGYLLAGGSVSVDLRTSANAQGPVFKISKDGKISNPVNVEYSDRSYDLSLIPCLGTVEGKPNADTRACVGFEAGLQLSYPGGMSYQCAANTWCDDQAYFYTENLCKKNNPIRDFDWSEGLTMELCAGNKP</sequence>
<keyword evidence="2" id="KW-1185">Reference proteome</keyword>
<name>A0A3M7M9E3_9PLEO</name>
<dbReference type="OrthoDB" id="5144514at2759"/>
<gene>
    <name evidence="1" type="ORF">GMOD_00005641</name>
</gene>
<evidence type="ECO:0000313" key="2">
    <source>
        <dbReference type="Proteomes" id="UP000265663"/>
    </source>
</evidence>
<reference evidence="1 2" key="1">
    <citation type="journal article" date="2014" name="PLoS ONE">
        <title>De novo Genome Assembly of the Fungal Plant Pathogen Pyrenophora semeniperda.</title>
        <authorList>
            <person name="Soliai M.M."/>
            <person name="Meyer S.E."/>
            <person name="Udall J.A."/>
            <person name="Elzinga D.E."/>
            <person name="Hermansen R.A."/>
            <person name="Bodily P.M."/>
            <person name="Hart A.A."/>
            <person name="Coleman C.E."/>
        </authorList>
    </citation>
    <scope>NUCLEOTIDE SEQUENCE [LARGE SCALE GENOMIC DNA]</scope>
    <source>
        <strain evidence="1 2">CCB06</strain>
        <tissue evidence="1">Mycelium</tissue>
    </source>
</reference>
<dbReference type="Proteomes" id="UP000265663">
    <property type="component" value="Unassembled WGS sequence"/>
</dbReference>
<organism evidence="1 2">
    <name type="scientific">Pyrenophora seminiperda CCB06</name>
    <dbReference type="NCBI Taxonomy" id="1302712"/>
    <lineage>
        <taxon>Eukaryota</taxon>
        <taxon>Fungi</taxon>
        <taxon>Dikarya</taxon>
        <taxon>Ascomycota</taxon>
        <taxon>Pezizomycotina</taxon>
        <taxon>Dothideomycetes</taxon>
        <taxon>Pleosporomycetidae</taxon>
        <taxon>Pleosporales</taxon>
        <taxon>Pleosporineae</taxon>
        <taxon>Pleosporaceae</taxon>
        <taxon>Pyrenophora</taxon>
    </lineage>
</organism>
<protein>
    <submittedName>
        <fullName evidence="1">Uncharacterized protein</fullName>
    </submittedName>
</protein>
<evidence type="ECO:0000313" key="1">
    <source>
        <dbReference type="EMBL" id="RMZ71131.1"/>
    </source>
</evidence>
<proteinExistence type="predicted"/>
<dbReference type="AlphaFoldDB" id="A0A3M7M9E3"/>
<dbReference type="EMBL" id="KE747826">
    <property type="protein sequence ID" value="RMZ71131.1"/>
    <property type="molecule type" value="Genomic_DNA"/>
</dbReference>